<reference evidence="2 3" key="1">
    <citation type="submission" date="2018-05" db="EMBL/GenBank/DDBJ databases">
        <title>Streptomyces venezuelae.</title>
        <authorList>
            <person name="Kim W."/>
            <person name="Lee N."/>
            <person name="Cho B.-K."/>
        </authorList>
    </citation>
    <scope>NUCLEOTIDE SEQUENCE [LARGE SCALE GENOMIC DNA]</scope>
    <source>
        <strain evidence="2 3">ATCC 14585</strain>
    </source>
</reference>
<evidence type="ECO:0000313" key="2">
    <source>
        <dbReference type="EMBL" id="QES45272.1"/>
    </source>
</evidence>
<dbReference type="Proteomes" id="UP000324015">
    <property type="component" value="Chromosome"/>
</dbReference>
<evidence type="ECO:0000313" key="3">
    <source>
        <dbReference type="Proteomes" id="UP000324015"/>
    </source>
</evidence>
<dbReference type="EMBL" id="CP029191">
    <property type="protein sequence ID" value="QES45272.1"/>
    <property type="molecule type" value="Genomic_DNA"/>
</dbReference>
<evidence type="ECO:0000256" key="1">
    <source>
        <dbReference type="SAM" id="MobiDB-lite"/>
    </source>
</evidence>
<feature type="compositionally biased region" description="Basic and acidic residues" evidence="1">
    <location>
        <begin position="68"/>
        <end position="91"/>
    </location>
</feature>
<feature type="region of interest" description="Disordered" evidence="1">
    <location>
        <begin position="53"/>
        <end position="97"/>
    </location>
</feature>
<sequence length="97" mass="11113">MTVRELLARIDSHELAEWAAYERYAGPLDESYLADVLAGLHEQVQTLNRMQGAAHFTDRKHKKNPAPEPRHYPRPHELYALQHPDDDRPDGGESEEG</sequence>
<gene>
    <name evidence="2" type="ORF">DEJ49_33580</name>
</gene>
<protein>
    <submittedName>
        <fullName evidence="2">Uncharacterized protein</fullName>
    </submittedName>
</protein>
<organism evidence="2 3">
    <name type="scientific">Streptomyces venezuelae</name>
    <dbReference type="NCBI Taxonomy" id="54571"/>
    <lineage>
        <taxon>Bacteria</taxon>
        <taxon>Bacillati</taxon>
        <taxon>Actinomycetota</taxon>
        <taxon>Actinomycetes</taxon>
        <taxon>Kitasatosporales</taxon>
        <taxon>Streptomycetaceae</taxon>
        <taxon>Streptomyces</taxon>
    </lineage>
</organism>
<accession>A0A5P2CQT8</accession>
<dbReference type="AlphaFoldDB" id="A0A5P2CQT8"/>
<name>A0A5P2CQT8_STRVZ</name>
<dbReference type="RefSeq" id="WP_150187581.1">
    <property type="nucleotide sequence ID" value="NZ_CP029191.1"/>
</dbReference>
<proteinExistence type="predicted"/>